<keyword evidence="8 19" id="KW-1133">Transmembrane helix</keyword>
<evidence type="ECO:0000313" key="23">
    <source>
        <dbReference type="EMBL" id="CAH0564155.1"/>
    </source>
</evidence>
<keyword evidence="7 20" id="KW-0732">Signal</keyword>
<organism evidence="23 24">
    <name type="scientific">Brassicogethes aeneus</name>
    <name type="common">Rape pollen beetle</name>
    <name type="synonym">Meligethes aeneus</name>
    <dbReference type="NCBI Taxonomy" id="1431903"/>
    <lineage>
        <taxon>Eukaryota</taxon>
        <taxon>Metazoa</taxon>
        <taxon>Ecdysozoa</taxon>
        <taxon>Arthropoda</taxon>
        <taxon>Hexapoda</taxon>
        <taxon>Insecta</taxon>
        <taxon>Pterygota</taxon>
        <taxon>Neoptera</taxon>
        <taxon>Endopterygota</taxon>
        <taxon>Coleoptera</taxon>
        <taxon>Polyphaga</taxon>
        <taxon>Cucujiformia</taxon>
        <taxon>Nitidulidae</taxon>
        <taxon>Meligethinae</taxon>
        <taxon>Brassicogethes</taxon>
    </lineage>
</organism>
<comment type="subcellular location">
    <subcellularLocation>
        <location evidence="2">Cell membrane</location>
        <topology evidence="2">Multi-pass membrane protein</topology>
    </subcellularLocation>
    <subcellularLocation>
        <location evidence="1">Cell projection</location>
        <location evidence="1">Cilium</location>
    </subcellularLocation>
</comment>
<dbReference type="PANTHER" id="PTHR11309:SF35">
    <property type="entry name" value="PROTEIN SMOOTHENED"/>
    <property type="match status" value="1"/>
</dbReference>
<feature type="region of interest" description="Disordered" evidence="18">
    <location>
        <begin position="885"/>
        <end position="956"/>
    </location>
</feature>
<feature type="transmembrane region" description="Helical" evidence="19">
    <location>
        <begin position="358"/>
        <end position="377"/>
    </location>
</feature>
<evidence type="ECO:0000256" key="15">
    <source>
        <dbReference type="ARBA" id="ARBA00023273"/>
    </source>
</evidence>
<evidence type="ECO:0000256" key="12">
    <source>
        <dbReference type="ARBA" id="ARBA00023170"/>
    </source>
</evidence>
<keyword evidence="13" id="KW-0325">Glycoprotein</keyword>
<feature type="transmembrane region" description="Helical" evidence="19">
    <location>
        <begin position="313"/>
        <end position="337"/>
    </location>
</feature>
<feature type="transmembrane region" description="Helical" evidence="19">
    <location>
        <begin position="403"/>
        <end position="426"/>
    </location>
</feature>
<dbReference type="Gene3D" id="1.20.1070.10">
    <property type="entry name" value="Rhodopsin 7-helix transmembrane proteins"/>
    <property type="match status" value="1"/>
</dbReference>
<reference evidence="23" key="1">
    <citation type="submission" date="2021-12" db="EMBL/GenBank/DDBJ databases">
        <authorList>
            <person name="King R."/>
        </authorList>
    </citation>
    <scope>NUCLEOTIDE SEQUENCE</scope>
</reference>
<comment type="caution">
    <text evidence="17">Lacks conserved residue(s) required for the propagation of feature annotation.</text>
</comment>
<evidence type="ECO:0000256" key="19">
    <source>
        <dbReference type="SAM" id="Phobius"/>
    </source>
</evidence>
<dbReference type="GO" id="GO:0007224">
    <property type="term" value="P:smoothened signaling pathway"/>
    <property type="evidence" value="ECO:0007669"/>
    <property type="project" value="TreeGrafter"/>
</dbReference>
<dbReference type="InterPro" id="IPR041771">
    <property type="entry name" value="SMO_CRD"/>
</dbReference>
<dbReference type="SMART" id="SM01330">
    <property type="entry name" value="Frizzled"/>
    <property type="match status" value="1"/>
</dbReference>
<dbReference type="SMART" id="SM00063">
    <property type="entry name" value="FRI"/>
    <property type="match status" value="1"/>
</dbReference>
<dbReference type="SUPFAM" id="SSF63501">
    <property type="entry name" value="Frizzled cysteine-rich domain"/>
    <property type="match status" value="1"/>
</dbReference>
<feature type="transmembrane region" description="Helical" evidence="19">
    <location>
        <begin position="230"/>
        <end position="252"/>
    </location>
</feature>
<evidence type="ECO:0000256" key="3">
    <source>
        <dbReference type="ARBA" id="ARBA00008077"/>
    </source>
</evidence>
<feature type="compositionally biased region" description="Basic and acidic residues" evidence="18">
    <location>
        <begin position="938"/>
        <end position="956"/>
    </location>
</feature>
<feature type="domain" description="FZ" evidence="21">
    <location>
        <begin position="62"/>
        <end position="193"/>
    </location>
</feature>
<feature type="compositionally biased region" description="Basic and acidic residues" evidence="18">
    <location>
        <begin position="922"/>
        <end position="931"/>
    </location>
</feature>
<evidence type="ECO:0000256" key="17">
    <source>
        <dbReference type="PROSITE-ProRule" id="PRU00090"/>
    </source>
</evidence>
<dbReference type="OrthoDB" id="10064659at2759"/>
<evidence type="ECO:0000259" key="22">
    <source>
        <dbReference type="PROSITE" id="PS50261"/>
    </source>
</evidence>
<keyword evidence="10 19" id="KW-0472">Membrane</keyword>
<feature type="transmembrane region" description="Helical" evidence="19">
    <location>
        <begin position="259"/>
        <end position="280"/>
    </location>
</feature>
<keyword evidence="5" id="KW-1003">Cell membrane</keyword>
<dbReference type="GO" id="GO:0005886">
    <property type="term" value="C:plasma membrane"/>
    <property type="evidence" value="ECO:0007669"/>
    <property type="project" value="UniProtKB-SubCell"/>
</dbReference>
<dbReference type="InterPro" id="IPR020067">
    <property type="entry name" value="Frizzled_dom"/>
</dbReference>
<feature type="transmembrane region" description="Helical" evidence="19">
    <location>
        <begin position="447"/>
        <end position="468"/>
    </location>
</feature>
<evidence type="ECO:0000256" key="20">
    <source>
        <dbReference type="SAM" id="SignalP"/>
    </source>
</evidence>
<evidence type="ECO:0000256" key="2">
    <source>
        <dbReference type="ARBA" id="ARBA00004651"/>
    </source>
</evidence>
<dbReference type="Pfam" id="PF01392">
    <property type="entry name" value="Fz"/>
    <property type="match status" value="1"/>
</dbReference>
<keyword evidence="15" id="KW-0966">Cell projection</keyword>
<feature type="compositionally biased region" description="Basic residues" evidence="18">
    <location>
        <begin position="840"/>
        <end position="853"/>
    </location>
</feature>
<feature type="signal peptide" evidence="20">
    <location>
        <begin position="1"/>
        <end position="16"/>
    </location>
</feature>
<dbReference type="InterPro" id="IPR000539">
    <property type="entry name" value="Frizzled/Smoothened_7TM"/>
</dbReference>
<dbReference type="GO" id="GO:0005113">
    <property type="term" value="F:patched binding"/>
    <property type="evidence" value="ECO:0007669"/>
    <property type="project" value="TreeGrafter"/>
</dbReference>
<dbReference type="GO" id="GO:0071679">
    <property type="term" value="P:commissural neuron axon guidance"/>
    <property type="evidence" value="ECO:0007669"/>
    <property type="project" value="TreeGrafter"/>
</dbReference>
<dbReference type="Gene3D" id="1.10.2000.10">
    <property type="entry name" value="Frizzled cysteine-rich domain"/>
    <property type="match status" value="1"/>
</dbReference>
<feature type="domain" description="G-protein coupled receptors family 2 profile 2" evidence="22">
    <location>
        <begin position="228"/>
        <end position="488"/>
    </location>
</feature>
<dbReference type="AlphaFoldDB" id="A0A9P0FN37"/>
<feature type="compositionally biased region" description="Basic residues" evidence="18">
    <location>
        <begin position="678"/>
        <end position="691"/>
    </location>
</feature>
<keyword evidence="11" id="KW-1015">Disulfide bond</keyword>
<dbReference type="GO" id="GO:0007417">
    <property type="term" value="P:central nervous system development"/>
    <property type="evidence" value="ECO:0007669"/>
    <property type="project" value="TreeGrafter"/>
</dbReference>
<evidence type="ECO:0000256" key="18">
    <source>
        <dbReference type="SAM" id="MobiDB-lite"/>
    </source>
</evidence>
<feature type="compositionally biased region" description="Polar residues" evidence="18">
    <location>
        <begin position="899"/>
        <end position="917"/>
    </location>
</feature>
<evidence type="ECO:0000256" key="11">
    <source>
        <dbReference type="ARBA" id="ARBA00023157"/>
    </source>
</evidence>
<proteinExistence type="inferred from homology"/>
<keyword evidence="24" id="KW-1185">Reference proteome</keyword>
<evidence type="ECO:0000256" key="16">
    <source>
        <dbReference type="ARBA" id="ARBA00035037"/>
    </source>
</evidence>
<evidence type="ECO:0000256" key="5">
    <source>
        <dbReference type="ARBA" id="ARBA00022475"/>
    </source>
</evidence>
<evidence type="ECO:0000256" key="9">
    <source>
        <dbReference type="ARBA" id="ARBA00023040"/>
    </source>
</evidence>
<dbReference type="InterPro" id="IPR015526">
    <property type="entry name" value="Frizzled/SFRP"/>
</dbReference>
<evidence type="ECO:0000256" key="13">
    <source>
        <dbReference type="ARBA" id="ARBA00023180"/>
    </source>
</evidence>
<dbReference type="CDD" id="cd15030">
    <property type="entry name" value="7tmF_SMO_homolog"/>
    <property type="match status" value="1"/>
</dbReference>
<dbReference type="CDD" id="cd07451">
    <property type="entry name" value="CRD_SMO"/>
    <property type="match status" value="1"/>
</dbReference>
<dbReference type="InterPro" id="IPR036790">
    <property type="entry name" value="Frizzled_dom_sf"/>
</dbReference>
<sequence length="995" mass="113946">MRCVLYLIVCVSVVKCRSLSEDNDEEFNKILPSDRSPFVKHRATKKEHIYFDKFNPTLKYCRRPAVCQSLNYTSCMGAKLPYHSTTLNLTDLSSQEKVQEKLQFYQYIRFIPKCWAVIQPFLCALYMPKCEKNMVDLPSREMCKVTLEPCKILYNTSVFPEFLNCEDEGLFPRECKNDIHDLKFNTTGYCMEPLTKTDHPDWYYPDVEGCGLKCKDSLYTENEHYQIHKLIAYCVLICIILNLFTSTTFIIGWKTANKYPALAIFYVNACFCISYFGWLIQFLGNDTREDIVCKKDGTLRKSEPSASENLSCVIIFFMIYYFFVAGLVWFVIFSYAWHMSSLQALGKIQERVDKKRAYFHLVAWSLPLILTITTMAIGEIDGDYVTGICFVGFVNRAARTGLLLAPLAAAMLVSGYIIVKGLILLVKVKMASREIISEHSSRKIRSNIVRMGVFTVFMVIFCLITFGYHHYISVNSGTWTSSLNTFIMCKLTSLSTDHSHCKQESRPSVAMLQLQLLAVFGSGIAMASWVWCDATLHSWGRYIRKSYNFRKFNCEQEEHIKLQKHKIIAQAFAKRKIFNEGGKISILCHNHTDPVGLHFEFNSAASTNELSTTWAANLPRLVNRRGAVPNEVNYSVSSNNQSIDSEVSLSVRHVSIESRRNSGDSQVSVQIAELKARRKVNGRRHRNRHNFRSNSRTTNMRKHGQKRESSTSLDSHLHFLNAITGCDTRSFGPNLNRRQANAGLDSQQINNLVNGTIFNRDRNLSEDENVSVTISESRISMKYHNAPTLDLNDQLMMNSLCKKSGVHIEEIHSTSEEETDYKDAGQEKRYSKSGRDSHSSKKSRRSKRSRKRYSSNSDSEDDAKAGNKSDSSSCAEIKQLVQSSLNSGISVGHERNRGSRQSKTSNDVAVQTNSHDINSYEMEAKTEEKEKMKNKKMKTNENRKNQKKYSDKNDVFDKVKKSKEKYKMYGSSEELKVLNDCNKKYDVSDYSYSKR</sequence>
<dbReference type="GO" id="GO:0005929">
    <property type="term" value="C:cilium"/>
    <property type="evidence" value="ECO:0007669"/>
    <property type="project" value="UniProtKB-SubCell"/>
</dbReference>
<evidence type="ECO:0000256" key="8">
    <source>
        <dbReference type="ARBA" id="ARBA00022989"/>
    </source>
</evidence>
<dbReference type="GO" id="GO:0007389">
    <property type="term" value="P:pattern specification process"/>
    <property type="evidence" value="ECO:0007669"/>
    <property type="project" value="TreeGrafter"/>
</dbReference>
<feature type="region of interest" description="Disordered" evidence="18">
    <location>
        <begin position="812"/>
        <end position="873"/>
    </location>
</feature>
<gene>
    <name evidence="23" type="ORF">MELIAE_LOCUS12769</name>
</gene>
<dbReference type="Proteomes" id="UP001154078">
    <property type="component" value="Chromosome 9"/>
</dbReference>
<evidence type="ECO:0000256" key="4">
    <source>
        <dbReference type="ARBA" id="ARBA00022473"/>
    </source>
</evidence>
<evidence type="ECO:0000256" key="7">
    <source>
        <dbReference type="ARBA" id="ARBA00022729"/>
    </source>
</evidence>
<evidence type="ECO:0000256" key="1">
    <source>
        <dbReference type="ARBA" id="ARBA00004138"/>
    </source>
</evidence>
<dbReference type="InterPro" id="IPR017981">
    <property type="entry name" value="GPCR_2-like_7TM"/>
</dbReference>
<keyword evidence="12" id="KW-0675">Receptor</keyword>
<feature type="chain" id="PRO_5040263411" description="Protein smoothened" evidence="20">
    <location>
        <begin position="17"/>
        <end position="995"/>
    </location>
</feature>
<feature type="compositionally biased region" description="Basic and acidic residues" evidence="18">
    <location>
        <begin position="812"/>
        <end position="839"/>
    </location>
</feature>
<comment type="similarity">
    <text evidence="3">Belongs to the G-protein coupled receptor Fz/Smo family.</text>
</comment>
<keyword evidence="9" id="KW-0297">G-protein coupled receptor</keyword>
<dbReference type="PRINTS" id="PR00489">
    <property type="entry name" value="FRIZZLED"/>
</dbReference>
<dbReference type="PROSITE" id="PS50261">
    <property type="entry name" value="G_PROTEIN_RECEP_F2_4"/>
    <property type="match status" value="1"/>
</dbReference>
<dbReference type="Pfam" id="PF01534">
    <property type="entry name" value="Frizzled"/>
    <property type="match status" value="1"/>
</dbReference>
<evidence type="ECO:0000256" key="10">
    <source>
        <dbReference type="ARBA" id="ARBA00023136"/>
    </source>
</evidence>
<name>A0A9P0FN37_BRAAE</name>
<dbReference type="EMBL" id="OV121140">
    <property type="protein sequence ID" value="CAH0564155.1"/>
    <property type="molecule type" value="Genomic_DNA"/>
</dbReference>
<keyword evidence="14" id="KW-0807">Transducer</keyword>
<dbReference type="GO" id="GO:0004930">
    <property type="term" value="F:G protein-coupled receptor activity"/>
    <property type="evidence" value="ECO:0007669"/>
    <property type="project" value="UniProtKB-KW"/>
</dbReference>
<dbReference type="InterPro" id="IPR035683">
    <property type="entry name" value="SMO_7TM"/>
</dbReference>
<keyword evidence="6 19" id="KW-0812">Transmembrane</keyword>
<feature type="region of interest" description="Disordered" evidence="18">
    <location>
        <begin position="678"/>
        <end position="713"/>
    </location>
</feature>
<protein>
    <recommendedName>
        <fullName evidence="16">Protein smoothened</fullName>
    </recommendedName>
</protein>
<dbReference type="GO" id="GO:0030425">
    <property type="term" value="C:dendrite"/>
    <property type="evidence" value="ECO:0007669"/>
    <property type="project" value="TreeGrafter"/>
</dbReference>
<dbReference type="GO" id="GO:0009888">
    <property type="term" value="P:tissue development"/>
    <property type="evidence" value="ECO:0007669"/>
    <property type="project" value="UniProtKB-ARBA"/>
</dbReference>
<dbReference type="PANTHER" id="PTHR11309">
    <property type="entry name" value="FRIZZLED"/>
    <property type="match status" value="1"/>
</dbReference>
<accession>A0A9P0FN37</accession>
<evidence type="ECO:0000256" key="14">
    <source>
        <dbReference type="ARBA" id="ARBA00023224"/>
    </source>
</evidence>
<evidence type="ECO:0000259" key="21">
    <source>
        <dbReference type="PROSITE" id="PS50038"/>
    </source>
</evidence>
<evidence type="ECO:0000256" key="6">
    <source>
        <dbReference type="ARBA" id="ARBA00022692"/>
    </source>
</evidence>
<evidence type="ECO:0000313" key="24">
    <source>
        <dbReference type="Proteomes" id="UP001154078"/>
    </source>
</evidence>
<keyword evidence="4" id="KW-0217">Developmental protein</keyword>
<dbReference type="PROSITE" id="PS50038">
    <property type="entry name" value="FZ"/>
    <property type="match status" value="1"/>
</dbReference>